<feature type="compositionally biased region" description="Pro residues" evidence="1">
    <location>
        <begin position="327"/>
        <end position="336"/>
    </location>
</feature>
<keyword evidence="5" id="KW-1185">Reference proteome</keyword>
<feature type="region of interest" description="Disordered" evidence="1">
    <location>
        <begin position="291"/>
        <end position="336"/>
    </location>
</feature>
<gene>
    <name evidence="4" type="ORF">J2Z21_002224</name>
</gene>
<proteinExistence type="predicted"/>
<accession>A0ABS4LPH4</accession>
<dbReference type="InterPro" id="IPR058807">
    <property type="entry name" value="ScoMcrA_N"/>
</dbReference>
<evidence type="ECO:0000259" key="2">
    <source>
        <dbReference type="Pfam" id="PF26340"/>
    </source>
</evidence>
<dbReference type="InterPro" id="IPR058813">
    <property type="entry name" value="DNA-SBD_ScoMcrA"/>
</dbReference>
<feature type="domain" description="ScoMcrA-like DNA sulfur-binding" evidence="2">
    <location>
        <begin position="101"/>
        <end position="254"/>
    </location>
</feature>
<protein>
    <submittedName>
        <fullName evidence="4">Uncharacterized protein</fullName>
    </submittedName>
</protein>
<dbReference type="RefSeq" id="WP_208870314.1">
    <property type="nucleotide sequence ID" value="NZ_CP016279.1"/>
</dbReference>
<feature type="compositionally biased region" description="Low complexity" evidence="1">
    <location>
        <begin position="317"/>
        <end position="326"/>
    </location>
</feature>
<dbReference type="Pfam" id="PF26345">
    <property type="entry name" value="ScoMcrA_N"/>
    <property type="match status" value="1"/>
</dbReference>
<dbReference type="Pfam" id="PF26340">
    <property type="entry name" value="DNA-SBD_ScoMcrA"/>
    <property type="match status" value="1"/>
</dbReference>
<evidence type="ECO:0000313" key="4">
    <source>
        <dbReference type="EMBL" id="MBP2049293.1"/>
    </source>
</evidence>
<feature type="domain" description="ScoMcrA-like N-terminal head" evidence="3">
    <location>
        <begin position="5"/>
        <end position="89"/>
    </location>
</feature>
<sequence>MALTDITRIEVSKAIEEYDRLGRDAFLRRYGFGRARRYLLLCGGRHYDSKAIVGAAHGYVPGLQPLAAGEFSGGAAHAVSLLRGLGFTVLEEMPESALLRDDLIDRVAQLKVNRSSGRPALFQPIVLLWAIGRARRGEPRLLSWRETEDQLTNLLQRHGMRGERPRPDYPVAALRRAGLWVLPDHQGTVPAAHGDTELRGWFRGNQPLGGLAEPVYDLLRRSGDTRLAVIGELLCRFFDDLDYGPLLTDVGLYDDDVAGDEPHPLKCRPRPARLLVTHLVLEPDPMGAVRVDRHAAGPSDPGQCPGPAPTTPPQPHPCTASASWPPRRTPPSRPPAPATCTCAGLTCSAASGLLHSDSSARAGYRQAGRSRCEWSMRDGGLAAPGSAESRFHPVVPTVAPAYALDMSRSTQSPWSIARIQCVATTK</sequence>
<evidence type="ECO:0000256" key="1">
    <source>
        <dbReference type="SAM" id="MobiDB-lite"/>
    </source>
</evidence>
<name>A0ABS4LPH4_9ACTN</name>
<evidence type="ECO:0000259" key="3">
    <source>
        <dbReference type="Pfam" id="PF26345"/>
    </source>
</evidence>
<reference evidence="4 5" key="1">
    <citation type="submission" date="2021-03" db="EMBL/GenBank/DDBJ databases">
        <title>Genomic Encyclopedia of Type Strains, Phase IV (KMG-IV): sequencing the most valuable type-strain genomes for metagenomic binning, comparative biology and taxonomic classification.</title>
        <authorList>
            <person name="Goeker M."/>
        </authorList>
    </citation>
    <scope>NUCLEOTIDE SEQUENCE [LARGE SCALE GENOMIC DNA]</scope>
    <source>
        <strain evidence="4 5">DSM 40499</strain>
    </source>
</reference>
<dbReference type="Proteomes" id="UP001519309">
    <property type="component" value="Unassembled WGS sequence"/>
</dbReference>
<evidence type="ECO:0000313" key="5">
    <source>
        <dbReference type="Proteomes" id="UP001519309"/>
    </source>
</evidence>
<comment type="caution">
    <text evidence="4">The sequence shown here is derived from an EMBL/GenBank/DDBJ whole genome shotgun (WGS) entry which is preliminary data.</text>
</comment>
<dbReference type="EMBL" id="JAGGLP010000004">
    <property type="protein sequence ID" value="MBP2049293.1"/>
    <property type="molecule type" value="Genomic_DNA"/>
</dbReference>
<organism evidence="4 5">
    <name type="scientific">Streptomyces griseochromogenes</name>
    <dbReference type="NCBI Taxonomy" id="68214"/>
    <lineage>
        <taxon>Bacteria</taxon>
        <taxon>Bacillati</taxon>
        <taxon>Actinomycetota</taxon>
        <taxon>Actinomycetes</taxon>
        <taxon>Kitasatosporales</taxon>
        <taxon>Streptomycetaceae</taxon>
        <taxon>Streptomyces</taxon>
    </lineage>
</organism>
<feature type="compositionally biased region" description="Pro residues" evidence="1">
    <location>
        <begin position="304"/>
        <end position="316"/>
    </location>
</feature>